<evidence type="ECO:0000313" key="1">
    <source>
        <dbReference type="EMBL" id="KPV50389.1"/>
    </source>
</evidence>
<name>A0A0N8PRN1_9CHLR</name>
<dbReference type="EMBL" id="LJCR01001419">
    <property type="protein sequence ID" value="KPV50389.1"/>
    <property type="molecule type" value="Genomic_DNA"/>
</dbReference>
<feature type="non-terminal residue" evidence="1">
    <location>
        <position position="141"/>
    </location>
</feature>
<accession>A0A0N8PRN1</accession>
<proteinExistence type="predicted"/>
<gene>
    <name evidence="1" type="ORF">SE17_27225</name>
</gene>
<protein>
    <submittedName>
        <fullName evidence="1">Uncharacterized protein</fullName>
    </submittedName>
</protein>
<sequence length="141" mass="15026">MTEQSMSWEHLATAALASGEEFFGHGDHASAAAAYSAALEALDDAARAAYAPLAAQLFSRRGHARFIRRELPAAAADYRQAIACDPALAEAYAYHGLISYQTGRAIEAVADFSAAIALYSRETSPPALLAETLFNRGNAQY</sequence>
<dbReference type="AlphaFoldDB" id="A0A0N8PRN1"/>
<dbReference type="InterPro" id="IPR019734">
    <property type="entry name" value="TPR_rpt"/>
</dbReference>
<dbReference type="SMART" id="SM00028">
    <property type="entry name" value="TPR"/>
    <property type="match status" value="3"/>
</dbReference>
<keyword evidence="2" id="KW-1185">Reference proteome</keyword>
<dbReference type="Proteomes" id="UP000050509">
    <property type="component" value="Unassembled WGS sequence"/>
</dbReference>
<dbReference type="SUPFAM" id="SSF48452">
    <property type="entry name" value="TPR-like"/>
    <property type="match status" value="1"/>
</dbReference>
<organism evidence="1 2">
    <name type="scientific">Kouleothrix aurantiaca</name>
    <dbReference type="NCBI Taxonomy" id="186479"/>
    <lineage>
        <taxon>Bacteria</taxon>
        <taxon>Bacillati</taxon>
        <taxon>Chloroflexota</taxon>
        <taxon>Chloroflexia</taxon>
        <taxon>Chloroflexales</taxon>
        <taxon>Roseiflexineae</taxon>
        <taxon>Roseiflexaceae</taxon>
        <taxon>Kouleothrix</taxon>
    </lineage>
</organism>
<dbReference type="InterPro" id="IPR011990">
    <property type="entry name" value="TPR-like_helical_dom_sf"/>
</dbReference>
<comment type="caution">
    <text evidence="1">The sequence shown here is derived from an EMBL/GenBank/DDBJ whole genome shotgun (WGS) entry which is preliminary data.</text>
</comment>
<evidence type="ECO:0000313" key="2">
    <source>
        <dbReference type="Proteomes" id="UP000050509"/>
    </source>
</evidence>
<reference evidence="1 2" key="1">
    <citation type="submission" date="2015-09" db="EMBL/GenBank/DDBJ databases">
        <title>Draft genome sequence of Kouleothrix aurantiaca JCM 19913.</title>
        <authorList>
            <person name="Hemp J."/>
        </authorList>
    </citation>
    <scope>NUCLEOTIDE SEQUENCE [LARGE SCALE GENOMIC DNA]</scope>
    <source>
        <strain evidence="1 2">COM-B</strain>
    </source>
</reference>
<dbReference type="Gene3D" id="1.25.40.10">
    <property type="entry name" value="Tetratricopeptide repeat domain"/>
    <property type="match status" value="1"/>
</dbReference>